<keyword evidence="6" id="KW-0681">Retinal protein</keyword>
<dbReference type="InterPro" id="IPR050125">
    <property type="entry name" value="GPCR_opsins"/>
</dbReference>
<dbReference type="PROSITE" id="PS00237">
    <property type="entry name" value="G_PROTEIN_RECEP_F1_1"/>
    <property type="match status" value="1"/>
</dbReference>
<keyword evidence="12 16" id="KW-0675">Receptor</keyword>
<evidence type="ECO:0000256" key="17">
    <source>
        <dbReference type="SAM" id="MobiDB-lite"/>
    </source>
</evidence>
<evidence type="ECO:0000256" key="2">
    <source>
        <dbReference type="ARBA" id="ARBA00010663"/>
    </source>
</evidence>
<comment type="similarity">
    <text evidence="2 16">Belongs to the G-protein coupled receptor 1 family.</text>
</comment>
<evidence type="ECO:0000256" key="5">
    <source>
        <dbReference type="ARBA" id="ARBA00022692"/>
    </source>
</evidence>
<sequence length="412" mass="45857">MELFGDGYSNSTLWRPEASKNERNALPLRRKKHNWLEEVNPHLRGGRVENHLGKTTPSSPNRDSNLDLPILSSRAQHNKRPQSVVSVTARLQPQSVVAVTSQLQPQSVVSVAARLQPQSVVSVTARLQPQSVVSVTARLQPQSVVSVTSRIQPQSVVSVTARLQPQLQVTAIAVAPQMVGWNVPVEELVHIPEHWMSYPEPNPLYHYTLALLYTVFCFVALLGNGLVIWIFTSAKSLQTPSNVFVVNLAICDFMMMMKAPIFIYNSFNLGFASGFLGCQIFAFVGSLSGIGAGMTNAFIAYDRYRTIAKPFGGKLTSGKAVMMVLVIWAYTVPWAVMPLLEFWGRFAPEGFLTSCSFDFLEDTSENHSFVMTMFVFSYVIPMSFIIYFYSQIVGHVVNHEKALREQISCSSL</sequence>
<dbReference type="Gene3D" id="1.20.1070.10">
    <property type="entry name" value="Rhodopsin 7-helix transmembrane proteins"/>
    <property type="match status" value="1"/>
</dbReference>
<evidence type="ECO:0000256" key="12">
    <source>
        <dbReference type="ARBA" id="ARBA00023170"/>
    </source>
</evidence>
<name>A0A7R9CGC4_TIMPO</name>
<feature type="compositionally biased region" description="Polar residues" evidence="17">
    <location>
        <begin position="53"/>
        <end position="63"/>
    </location>
</feature>
<evidence type="ECO:0000256" key="13">
    <source>
        <dbReference type="ARBA" id="ARBA00023180"/>
    </source>
</evidence>
<evidence type="ECO:0000256" key="3">
    <source>
        <dbReference type="ARBA" id="ARBA00022543"/>
    </source>
</evidence>
<protein>
    <recommendedName>
        <fullName evidence="19">G-protein coupled receptors family 1 profile domain-containing protein</fullName>
    </recommendedName>
</protein>
<keyword evidence="3" id="KW-0600">Photoreceptor protein</keyword>
<evidence type="ECO:0000256" key="1">
    <source>
        <dbReference type="ARBA" id="ARBA00004141"/>
    </source>
</evidence>
<evidence type="ECO:0000256" key="7">
    <source>
        <dbReference type="ARBA" id="ARBA00022989"/>
    </source>
</evidence>
<evidence type="ECO:0000256" key="8">
    <source>
        <dbReference type="ARBA" id="ARBA00022991"/>
    </source>
</evidence>
<evidence type="ECO:0000256" key="15">
    <source>
        <dbReference type="ARBA" id="ARBA00023305"/>
    </source>
</evidence>
<dbReference type="EMBL" id="OD000155">
    <property type="protein sequence ID" value="CAD7396135.1"/>
    <property type="molecule type" value="Genomic_DNA"/>
</dbReference>
<dbReference type="AlphaFoldDB" id="A0A7R9CGC4"/>
<evidence type="ECO:0000256" key="10">
    <source>
        <dbReference type="ARBA" id="ARBA00023136"/>
    </source>
</evidence>
<dbReference type="PRINTS" id="PR00237">
    <property type="entry name" value="GPCRRHODOPSN"/>
</dbReference>
<organism evidence="20">
    <name type="scientific">Timema poppense</name>
    <name type="common">Walking stick</name>
    <dbReference type="NCBI Taxonomy" id="170557"/>
    <lineage>
        <taxon>Eukaryota</taxon>
        <taxon>Metazoa</taxon>
        <taxon>Ecdysozoa</taxon>
        <taxon>Arthropoda</taxon>
        <taxon>Hexapoda</taxon>
        <taxon>Insecta</taxon>
        <taxon>Pterygota</taxon>
        <taxon>Neoptera</taxon>
        <taxon>Polyneoptera</taxon>
        <taxon>Phasmatodea</taxon>
        <taxon>Timematodea</taxon>
        <taxon>Timematoidea</taxon>
        <taxon>Timematidae</taxon>
        <taxon>Timema</taxon>
    </lineage>
</organism>
<reference evidence="20" key="1">
    <citation type="submission" date="2020-11" db="EMBL/GenBank/DDBJ databases">
        <authorList>
            <person name="Tran Van P."/>
        </authorList>
    </citation>
    <scope>NUCLEOTIDE SEQUENCE</scope>
</reference>
<dbReference type="GO" id="GO:0009881">
    <property type="term" value="F:photoreceptor activity"/>
    <property type="evidence" value="ECO:0007669"/>
    <property type="project" value="UniProtKB-KW"/>
</dbReference>
<keyword evidence="5 16" id="KW-0812">Transmembrane</keyword>
<dbReference type="InterPro" id="IPR017452">
    <property type="entry name" value="GPCR_Rhodpsn_7TM"/>
</dbReference>
<dbReference type="PANTHER" id="PTHR24240">
    <property type="entry name" value="OPSIN"/>
    <property type="match status" value="1"/>
</dbReference>
<feature type="transmembrane region" description="Helical" evidence="18">
    <location>
        <begin position="243"/>
        <end position="263"/>
    </location>
</feature>
<evidence type="ECO:0000256" key="4">
    <source>
        <dbReference type="ARBA" id="ARBA00022606"/>
    </source>
</evidence>
<evidence type="ECO:0000256" key="11">
    <source>
        <dbReference type="ARBA" id="ARBA00023157"/>
    </source>
</evidence>
<dbReference type="SUPFAM" id="SSF81321">
    <property type="entry name" value="Family A G protein-coupled receptor-like"/>
    <property type="match status" value="1"/>
</dbReference>
<keyword evidence="14 16" id="KW-0807">Transducer</keyword>
<feature type="transmembrane region" description="Helical" evidence="18">
    <location>
        <begin position="320"/>
        <end position="340"/>
    </location>
</feature>
<keyword evidence="11" id="KW-1015">Disulfide bond</keyword>
<keyword evidence="9 16" id="KW-0297">G-protein coupled receptor</keyword>
<keyword evidence="10 18" id="KW-0472">Membrane</keyword>
<evidence type="ECO:0000256" key="18">
    <source>
        <dbReference type="SAM" id="Phobius"/>
    </source>
</evidence>
<evidence type="ECO:0000256" key="16">
    <source>
        <dbReference type="RuleBase" id="RU000688"/>
    </source>
</evidence>
<keyword evidence="4" id="KW-0716">Sensory transduction</keyword>
<dbReference type="PRINTS" id="PR00577">
    <property type="entry name" value="OPSINRH3RH4"/>
</dbReference>
<dbReference type="GO" id="GO:0007601">
    <property type="term" value="P:visual perception"/>
    <property type="evidence" value="ECO:0007669"/>
    <property type="project" value="UniProtKB-KW"/>
</dbReference>
<comment type="subcellular location">
    <subcellularLocation>
        <location evidence="1">Membrane</location>
        <topology evidence="1">Multi-pass membrane protein</topology>
    </subcellularLocation>
</comment>
<feature type="domain" description="G-protein coupled receptors family 1 profile" evidence="19">
    <location>
        <begin position="223"/>
        <end position="412"/>
    </location>
</feature>
<feature type="region of interest" description="Disordered" evidence="17">
    <location>
        <begin position="46"/>
        <end position="67"/>
    </location>
</feature>
<keyword evidence="13" id="KW-0325">Glycoprotein</keyword>
<dbReference type="GO" id="GO:0004930">
    <property type="term" value="F:G protein-coupled receptor activity"/>
    <property type="evidence" value="ECO:0007669"/>
    <property type="project" value="UniProtKB-KW"/>
</dbReference>
<evidence type="ECO:0000313" key="20">
    <source>
        <dbReference type="EMBL" id="CAD7396135.1"/>
    </source>
</evidence>
<keyword evidence="7 18" id="KW-1133">Transmembrane helix</keyword>
<keyword evidence="8" id="KW-0157">Chromophore</keyword>
<feature type="transmembrane region" description="Helical" evidence="18">
    <location>
        <begin position="369"/>
        <end position="389"/>
    </location>
</feature>
<accession>A0A7R9CGC4</accession>
<evidence type="ECO:0000256" key="6">
    <source>
        <dbReference type="ARBA" id="ARBA00022925"/>
    </source>
</evidence>
<dbReference type="InterPro" id="IPR000276">
    <property type="entry name" value="GPCR_Rhodpsn"/>
</dbReference>
<dbReference type="GO" id="GO:0007602">
    <property type="term" value="P:phototransduction"/>
    <property type="evidence" value="ECO:0007669"/>
    <property type="project" value="UniProtKB-KW"/>
</dbReference>
<evidence type="ECO:0000256" key="9">
    <source>
        <dbReference type="ARBA" id="ARBA00023040"/>
    </source>
</evidence>
<feature type="transmembrane region" description="Helical" evidence="18">
    <location>
        <begin position="204"/>
        <end position="231"/>
    </location>
</feature>
<evidence type="ECO:0000259" key="19">
    <source>
        <dbReference type="PROSITE" id="PS50262"/>
    </source>
</evidence>
<keyword evidence="15" id="KW-0844">Vision</keyword>
<feature type="transmembrane region" description="Helical" evidence="18">
    <location>
        <begin position="269"/>
        <end position="299"/>
    </location>
</feature>
<dbReference type="InterPro" id="IPR001760">
    <property type="entry name" value="Opsin"/>
</dbReference>
<dbReference type="PROSITE" id="PS50262">
    <property type="entry name" value="G_PROTEIN_RECEP_F1_2"/>
    <property type="match status" value="1"/>
</dbReference>
<dbReference type="GO" id="GO:0016020">
    <property type="term" value="C:membrane"/>
    <property type="evidence" value="ECO:0007669"/>
    <property type="project" value="UniProtKB-SubCell"/>
</dbReference>
<proteinExistence type="inferred from homology"/>
<dbReference type="Pfam" id="PF00001">
    <property type="entry name" value="7tm_1"/>
    <property type="match status" value="1"/>
</dbReference>
<gene>
    <name evidence="20" type="ORF">TPSB3V08_LOCUS508</name>
</gene>
<evidence type="ECO:0000256" key="14">
    <source>
        <dbReference type="ARBA" id="ARBA00023224"/>
    </source>
</evidence>